<dbReference type="AlphaFoldDB" id="A0A6M3IG17"/>
<evidence type="ECO:0000313" key="2">
    <source>
        <dbReference type="EMBL" id="QJA56349.1"/>
    </source>
</evidence>
<reference evidence="2" key="1">
    <citation type="submission" date="2020-03" db="EMBL/GenBank/DDBJ databases">
        <title>The deep terrestrial virosphere.</title>
        <authorList>
            <person name="Holmfeldt K."/>
            <person name="Nilsson E."/>
            <person name="Simone D."/>
            <person name="Lopez-Fernandez M."/>
            <person name="Wu X."/>
            <person name="de Brujin I."/>
            <person name="Lundin D."/>
            <person name="Andersson A."/>
            <person name="Bertilsson S."/>
            <person name="Dopson M."/>
        </authorList>
    </citation>
    <scope>NUCLEOTIDE SEQUENCE</scope>
    <source>
        <strain evidence="2">MM415B01878</strain>
    </source>
</reference>
<organism evidence="2">
    <name type="scientific">viral metagenome</name>
    <dbReference type="NCBI Taxonomy" id="1070528"/>
    <lineage>
        <taxon>unclassified sequences</taxon>
        <taxon>metagenomes</taxon>
        <taxon>organismal metagenomes</taxon>
    </lineage>
</organism>
<protein>
    <submittedName>
        <fullName evidence="2">Uncharacterized protein</fullName>
    </submittedName>
</protein>
<sequence length="282" mass="32851">MSEPEGQEATQAPEHTEEDEKFMRQFRTMRTEHIIRAYEEKNRARILAASLAVRSEFDRVWELSTGSPYFQAVTTIVAPPPQQGRSDPKSRNYRARVRFKEIYWSHIRRRLGKKPQTLYIIDGVAADTGRKRPLYTNLRSGRLYELLGDTLAEQIVQDAKGSPMGSFEVNVELEVEGFWEVQFSPKGDVNDTDDVILSHEGNKLLIQRMKPVVLPGFWLEICDNALKAVYIQTPEEKRQITSWVQTYQYTTLREATIEDYLTLKTEGDRLTKEARRKEEYRE</sequence>
<proteinExistence type="predicted"/>
<accession>A0A6M3IG17</accession>
<name>A0A6M3IG17_9ZZZZ</name>
<feature type="region of interest" description="Disordered" evidence="1">
    <location>
        <begin position="1"/>
        <end position="20"/>
    </location>
</feature>
<evidence type="ECO:0000256" key="1">
    <source>
        <dbReference type="SAM" id="MobiDB-lite"/>
    </source>
</evidence>
<dbReference type="EMBL" id="MT141213">
    <property type="protein sequence ID" value="QJA56349.1"/>
    <property type="molecule type" value="Genomic_DNA"/>
</dbReference>
<gene>
    <name evidence="2" type="ORF">MM415B01878_0007</name>
</gene>